<dbReference type="GO" id="GO:0046872">
    <property type="term" value="F:metal ion binding"/>
    <property type="evidence" value="ECO:0007669"/>
    <property type="project" value="UniProtKB-KW"/>
</dbReference>
<evidence type="ECO:0000256" key="8">
    <source>
        <dbReference type="ARBA" id="ARBA00037949"/>
    </source>
</evidence>
<evidence type="ECO:0000256" key="9">
    <source>
        <dbReference type="ARBA" id="ARBA00040531"/>
    </source>
</evidence>
<reference evidence="15" key="1">
    <citation type="submission" date="2025-08" db="UniProtKB">
        <authorList>
            <consortium name="RefSeq"/>
        </authorList>
    </citation>
    <scope>IDENTIFICATION</scope>
</reference>
<feature type="region of interest" description="Disordered" evidence="12">
    <location>
        <begin position="1"/>
        <end position="45"/>
    </location>
</feature>
<name>A0A6I9XA51_9HYME</name>
<dbReference type="KEGG" id="pbar:105429986"/>
<dbReference type="AlphaFoldDB" id="A0A6I9XA51"/>
<evidence type="ECO:0000256" key="4">
    <source>
        <dbReference type="ARBA" id="ARBA00022801"/>
    </source>
</evidence>
<organism evidence="14 15">
    <name type="scientific">Pogonomyrmex barbatus</name>
    <name type="common">red harvester ant</name>
    <dbReference type="NCBI Taxonomy" id="144034"/>
    <lineage>
        <taxon>Eukaryota</taxon>
        <taxon>Metazoa</taxon>
        <taxon>Ecdysozoa</taxon>
        <taxon>Arthropoda</taxon>
        <taxon>Hexapoda</taxon>
        <taxon>Insecta</taxon>
        <taxon>Pterygota</taxon>
        <taxon>Neoptera</taxon>
        <taxon>Endopterygota</taxon>
        <taxon>Hymenoptera</taxon>
        <taxon>Apocrita</taxon>
        <taxon>Aculeata</taxon>
        <taxon>Formicoidea</taxon>
        <taxon>Formicidae</taxon>
        <taxon>Myrmicinae</taxon>
        <taxon>Pogonomyrmex</taxon>
    </lineage>
</organism>
<dbReference type="OrthoDB" id="10261556at2759"/>
<dbReference type="GO" id="GO:0003676">
    <property type="term" value="F:nucleic acid binding"/>
    <property type="evidence" value="ECO:0007669"/>
    <property type="project" value="InterPro"/>
</dbReference>
<dbReference type="SMART" id="SM00474">
    <property type="entry name" value="35EXOc"/>
    <property type="match status" value="1"/>
</dbReference>
<proteinExistence type="inferred from homology"/>
<keyword evidence="2" id="KW-0540">Nuclease</keyword>
<dbReference type="InterPro" id="IPR036397">
    <property type="entry name" value="RNaseH_sf"/>
</dbReference>
<dbReference type="RefSeq" id="XP_011641576.1">
    <property type="nucleotide sequence ID" value="XM_011643274.2"/>
</dbReference>
<sequence>MTTSRVAVQLGKEEVSASSAKLRHSPRNLPQHLKEKLEQPRPEREPDIKTLPSIIFNGRIQYVDDFFKCAQICDDLIQAVKHNQKEFVPVGFDLEWPFNFQTGSGKTALVQICLEDSVCYLLYIYSLKKLPAAFVELLCHSKVKLVGVNVKNDVWKLGRDFKEFPAQKVVENNCLDCGTYANKVLKRSCRWSLERLTAYLLRKKISKDPEVRMSKWHIQPLSNAQKNYAATDAYVCVICHKYAVMLRLGVFSPQLYCLYDDDRRREMTCNKLIAMYSYFLIFS</sequence>
<keyword evidence="14" id="KW-1185">Reference proteome</keyword>
<keyword evidence="4" id="KW-0378">Hydrolase</keyword>
<evidence type="ECO:0000313" key="14">
    <source>
        <dbReference type="Proteomes" id="UP000504615"/>
    </source>
</evidence>
<dbReference type="Gene3D" id="3.30.420.10">
    <property type="entry name" value="Ribonuclease H-like superfamily/Ribonuclease H"/>
    <property type="match status" value="1"/>
</dbReference>
<dbReference type="CDD" id="cd06141">
    <property type="entry name" value="WRN_exo"/>
    <property type="match status" value="1"/>
</dbReference>
<evidence type="ECO:0000256" key="12">
    <source>
        <dbReference type="SAM" id="MobiDB-lite"/>
    </source>
</evidence>
<feature type="domain" description="3'-5' exonuclease" evidence="13">
    <location>
        <begin position="70"/>
        <end position="247"/>
    </location>
</feature>
<feature type="compositionally biased region" description="Basic and acidic residues" evidence="12">
    <location>
        <begin position="32"/>
        <end position="45"/>
    </location>
</feature>
<protein>
    <recommendedName>
        <fullName evidence="9">3'-5' exonuclease</fullName>
    </recommendedName>
    <alternativeName>
        <fullName evidence="10">Werner Syndrome-like exonuclease</fullName>
    </alternativeName>
</protein>
<evidence type="ECO:0000256" key="11">
    <source>
        <dbReference type="ARBA" id="ARBA00045901"/>
    </source>
</evidence>
<dbReference type="InterPro" id="IPR002562">
    <property type="entry name" value="3'-5'_exonuclease_dom"/>
</dbReference>
<dbReference type="InterPro" id="IPR051132">
    <property type="entry name" value="3-5_Exonuclease_domain"/>
</dbReference>
<keyword evidence="5" id="KW-0269">Exonuclease</keyword>
<comment type="similarity">
    <text evidence="8">Belongs to the WRNexo family.</text>
</comment>
<evidence type="ECO:0000256" key="1">
    <source>
        <dbReference type="ARBA" id="ARBA00004123"/>
    </source>
</evidence>
<evidence type="ECO:0000256" key="2">
    <source>
        <dbReference type="ARBA" id="ARBA00022722"/>
    </source>
</evidence>
<dbReference type="PANTHER" id="PTHR13620">
    <property type="entry name" value="3-5 EXONUCLEASE"/>
    <property type="match status" value="1"/>
</dbReference>
<dbReference type="InterPro" id="IPR012337">
    <property type="entry name" value="RNaseH-like_sf"/>
</dbReference>
<keyword evidence="6" id="KW-0460">Magnesium</keyword>
<keyword evidence="7" id="KW-0539">Nucleus</keyword>
<evidence type="ECO:0000256" key="3">
    <source>
        <dbReference type="ARBA" id="ARBA00022723"/>
    </source>
</evidence>
<dbReference type="Proteomes" id="UP000504615">
    <property type="component" value="Unplaced"/>
</dbReference>
<dbReference type="GO" id="GO:0008408">
    <property type="term" value="F:3'-5' exonuclease activity"/>
    <property type="evidence" value="ECO:0007669"/>
    <property type="project" value="InterPro"/>
</dbReference>
<evidence type="ECO:0000256" key="5">
    <source>
        <dbReference type="ARBA" id="ARBA00022839"/>
    </source>
</evidence>
<evidence type="ECO:0000313" key="15">
    <source>
        <dbReference type="RefSeq" id="XP_011641576.1"/>
    </source>
</evidence>
<evidence type="ECO:0000259" key="13">
    <source>
        <dbReference type="SMART" id="SM00474"/>
    </source>
</evidence>
<comment type="function">
    <text evidence="11">Has exonuclease activity on both single-stranded and duplex templates bearing overhangs, but not blunt ended duplex DNA, and cleaves in a 3'-5' direction. Essential for the formation of DNA replication focal centers. Has an important role in maintaining genome stability.</text>
</comment>
<evidence type="ECO:0000256" key="10">
    <source>
        <dbReference type="ARBA" id="ARBA00042761"/>
    </source>
</evidence>
<dbReference type="Pfam" id="PF01612">
    <property type="entry name" value="DNA_pol_A_exo1"/>
    <property type="match status" value="1"/>
</dbReference>
<dbReference type="PANTHER" id="PTHR13620:SF109">
    <property type="entry name" value="3'-5' EXONUCLEASE"/>
    <property type="match status" value="1"/>
</dbReference>
<dbReference type="SUPFAM" id="SSF53098">
    <property type="entry name" value="Ribonuclease H-like"/>
    <property type="match status" value="1"/>
</dbReference>
<dbReference type="GO" id="GO:0005634">
    <property type="term" value="C:nucleus"/>
    <property type="evidence" value="ECO:0007669"/>
    <property type="project" value="UniProtKB-SubCell"/>
</dbReference>
<dbReference type="GeneID" id="105429986"/>
<accession>A0A6I9XA51</accession>
<dbReference type="GO" id="GO:0006139">
    <property type="term" value="P:nucleobase-containing compound metabolic process"/>
    <property type="evidence" value="ECO:0007669"/>
    <property type="project" value="InterPro"/>
</dbReference>
<gene>
    <name evidence="15" type="primary">LOC105429986</name>
</gene>
<keyword evidence="3" id="KW-0479">Metal-binding</keyword>
<evidence type="ECO:0000256" key="7">
    <source>
        <dbReference type="ARBA" id="ARBA00023242"/>
    </source>
</evidence>
<comment type="subcellular location">
    <subcellularLocation>
        <location evidence="1">Nucleus</location>
    </subcellularLocation>
</comment>
<dbReference type="CTD" id="42208"/>
<evidence type="ECO:0000256" key="6">
    <source>
        <dbReference type="ARBA" id="ARBA00022842"/>
    </source>
</evidence>